<evidence type="ECO:0000313" key="2">
    <source>
        <dbReference type="Proteomes" id="UP000746690"/>
    </source>
</evidence>
<dbReference type="RefSeq" id="WP_169671920.1">
    <property type="nucleotide sequence ID" value="NZ_JABBHF010000004.1"/>
</dbReference>
<proteinExistence type="predicted"/>
<accession>A0ABX1RXB4</accession>
<dbReference type="Proteomes" id="UP000746690">
    <property type="component" value="Unassembled WGS sequence"/>
</dbReference>
<reference evidence="1 2" key="1">
    <citation type="submission" date="2020-04" db="EMBL/GenBank/DDBJ databases">
        <title>A Flavivirga sp. nov.</title>
        <authorList>
            <person name="Sun X."/>
        </authorList>
    </citation>
    <scope>NUCLEOTIDE SEQUENCE [LARGE SCALE GENOMIC DNA]</scope>
    <source>
        <strain evidence="1 2">Y03</strain>
    </source>
</reference>
<gene>
    <name evidence="1" type="ORF">HHX25_07875</name>
</gene>
<sequence length="209" mass="23298">MKKVNVYQYVDEAIASLDNGGRFYNILTKANDGVISQAELGKVGGVFNDIQKMILFFELATSELAESNKMVLLSKMEDKLKKGYHKFTPQKMIPSEAIGKGVLSSSAILTGIPEMITSKTDFNGFIMVPVMTGKTTTFIMVPLIDAYDIYELKDDLHSETFIIAHAKSKEKLPNKKIKVAGVFKELKAGMEENSNAKMFLEMVYYSDLP</sequence>
<dbReference type="EMBL" id="JABBHF010000004">
    <property type="protein sequence ID" value="NMH87418.1"/>
    <property type="molecule type" value="Genomic_DNA"/>
</dbReference>
<name>A0ABX1RXB4_9FLAO</name>
<keyword evidence="2" id="KW-1185">Reference proteome</keyword>
<protein>
    <submittedName>
        <fullName evidence="1">Uncharacterized protein</fullName>
    </submittedName>
</protein>
<comment type="caution">
    <text evidence="1">The sequence shown here is derived from an EMBL/GenBank/DDBJ whole genome shotgun (WGS) entry which is preliminary data.</text>
</comment>
<evidence type="ECO:0000313" key="1">
    <source>
        <dbReference type="EMBL" id="NMH87418.1"/>
    </source>
</evidence>
<organism evidence="1 2">
    <name type="scientific">Flavivirga algicola</name>
    <dbReference type="NCBI Taxonomy" id="2729136"/>
    <lineage>
        <taxon>Bacteria</taxon>
        <taxon>Pseudomonadati</taxon>
        <taxon>Bacteroidota</taxon>
        <taxon>Flavobacteriia</taxon>
        <taxon>Flavobacteriales</taxon>
        <taxon>Flavobacteriaceae</taxon>
        <taxon>Flavivirga</taxon>
    </lineage>
</organism>